<sequence>DRLRPPGARRVPRLPPPPALARRRRPARGREPPDAGSATGGGRAAGRGQPHLVHVAGAGTGHPALPPGDGRPGPDAAPVHGRARLPAAALRPRRDAGRRGLPRGAGPPATADGRPGLLPRLRDHLELVDRRLEPGLRTPLPRGGRAPGGRPEPALGGVHRSRRPHAPRRLGRRQPAVPHPVPRRGRPPAGRPRGPRPGQPAAGGQPRLPRGMGQPRRRPVQLDRTALRAPRRGHAGARAPPGHARGRTRPAAGGLHRSRRHGRRRQADPAGRL</sequence>
<proteinExistence type="predicted"/>
<reference evidence="2" key="1">
    <citation type="submission" date="2020-02" db="EMBL/GenBank/DDBJ databases">
        <authorList>
            <person name="Meier V. D."/>
        </authorList>
    </citation>
    <scope>NUCLEOTIDE SEQUENCE</scope>
    <source>
        <strain evidence="2">AVDCRST_MAG52</strain>
    </source>
</reference>
<accession>A0A6J4I4H3</accession>
<feature type="compositionally biased region" description="Low complexity" evidence="1">
    <location>
        <begin position="135"/>
        <end position="157"/>
    </location>
</feature>
<protein>
    <submittedName>
        <fullName evidence="2">DNA-binding protein</fullName>
    </submittedName>
</protein>
<feature type="compositionally biased region" description="Basic residues" evidence="1">
    <location>
        <begin position="159"/>
        <end position="172"/>
    </location>
</feature>
<feature type="compositionally biased region" description="Low complexity" evidence="1">
    <location>
        <begin position="236"/>
        <end position="255"/>
    </location>
</feature>
<evidence type="ECO:0000256" key="1">
    <source>
        <dbReference type="SAM" id="MobiDB-lite"/>
    </source>
</evidence>
<gene>
    <name evidence="2" type="ORF">AVDCRST_MAG52-1604</name>
</gene>
<keyword evidence="2" id="KW-0238">DNA-binding</keyword>
<organism evidence="2">
    <name type="scientific">uncultured Blastococcus sp</name>
    <dbReference type="NCBI Taxonomy" id="217144"/>
    <lineage>
        <taxon>Bacteria</taxon>
        <taxon>Bacillati</taxon>
        <taxon>Actinomycetota</taxon>
        <taxon>Actinomycetes</taxon>
        <taxon>Geodermatophilales</taxon>
        <taxon>Geodermatophilaceae</taxon>
        <taxon>Blastococcus</taxon>
        <taxon>environmental samples</taxon>
    </lineage>
</organism>
<feature type="region of interest" description="Disordered" evidence="1">
    <location>
        <begin position="1"/>
        <end position="273"/>
    </location>
</feature>
<feature type="non-terminal residue" evidence="2">
    <location>
        <position position="1"/>
    </location>
</feature>
<feature type="compositionally biased region" description="Low complexity" evidence="1">
    <location>
        <begin position="73"/>
        <end position="90"/>
    </location>
</feature>
<feature type="compositionally biased region" description="Basic and acidic residues" evidence="1">
    <location>
        <begin position="120"/>
        <end position="134"/>
    </location>
</feature>
<dbReference type="GO" id="GO:0003677">
    <property type="term" value="F:DNA binding"/>
    <property type="evidence" value="ECO:0007669"/>
    <property type="project" value="UniProtKB-KW"/>
</dbReference>
<dbReference type="EMBL" id="CADCTN010000109">
    <property type="protein sequence ID" value="CAA9240846.1"/>
    <property type="molecule type" value="Genomic_DNA"/>
</dbReference>
<dbReference type="AlphaFoldDB" id="A0A6J4I4H3"/>
<name>A0A6J4I4H3_9ACTN</name>
<evidence type="ECO:0000313" key="2">
    <source>
        <dbReference type="EMBL" id="CAA9240846.1"/>
    </source>
</evidence>
<feature type="non-terminal residue" evidence="2">
    <location>
        <position position="273"/>
    </location>
</feature>